<geneLocation type="plasmid" evidence="1">
    <name>pIncAC-KP4898</name>
</geneLocation>
<organism evidence="1">
    <name type="scientific">Klebsiella pneumoniae subsp. pneumoniae</name>
    <dbReference type="NCBI Taxonomy" id="72407"/>
    <lineage>
        <taxon>Bacteria</taxon>
        <taxon>Pseudomonadati</taxon>
        <taxon>Pseudomonadota</taxon>
        <taxon>Gammaproteobacteria</taxon>
        <taxon>Enterobacterales</taxon>
        <taxon>Enterobacteriaceae</taxon>
        <taxon>Klebsiella/Raoultella group</taxon>
        <taxon>Klebsiella</taxon>
        <taxon>Klebsiella pneumoniae complex</taxon>
    </lineage>
</organism>
<proteinExistence type="predicted"/>
<accession>A0A221KL76</accession>
<name>A0A221KL76_KLEPN</name>
<reference evidence="1" key="1">
    <citation type="journal article" date="2017" name="Front. Microbiol.">
        <title>A novel IncA/C1 group conjugative plasmid, encoding VIM-1 metallo-beta-lactamase, mediates the acquisition of carbapenem resistance in ST104 Klebsiella pneumoniae isolates from neonates in the intensive care unit of Monaldi Hospital in Naples.</title>
        <authorList>
            <person name="Esposito E.P."/>
            <person name="Gaiarsa S."/>
            <person name="Del Franco M."/>
            <person name="Crivaro V."/>
            <person name="Bernardo M."/>
            <person name="Cuccurullo S."/>
            <person name="Pennino F."/>
            <person name="Triassi M."/>
            <person name="Marone P."/>
            <person name="Sassera D."/>
            <person name="Zarrilli R."/>
        </authorList>
    </citation>
    <scope>NUCLEOTIDE SEQUENCE</scope>
    <source>
        <strain evidence="1">KP4898</strain>
        <plasmid evidence="1">pIncAC-KP4898</plasmid>
    </source>
</reference>
<reference evidence="1" key="2">
    <citation type="submission" date="2017-04" db="EMBL/GenBank/DDBJ databases">
        <authorList>
            <person name="Afonso C.L."/>
            <person name="Miller P.J."/>
            <person name="Scott M.A."/>
            <person name="Spackman E."/>
            <person name="Goraichik I."/>
            <person name="Dimitrov K.M."/>
            <person name="Suarez D.L."/>
            <person name="Swayne D.E."/>
        </authorList>
    </citation>
    <scope>NUCLEOTIDE SEQUENCE</scope>
    <source>
        <strain evidence="1">KP4898</strain>
        <plasmid evidence="1">pIncAC-KP4898</plasmid>
    </source>
</reference>
<keyword evidence="1" id="KW-0614">Plasmid</keyword>
<protein>
    <submittedName>
        <fullName evidence="1">Chromosome segregation protein ParM</fullName>
    </submittedName>
</protein>
<evidence type="ECO:0000313" key="1">
    <source>
        <dbReference type="EMBL" id="ASM79778.1"/>
    </source>
</evidence>
<dbReference type="EMBL" id="KY882285">
    <property type="protein sequence ID" value="ASM79778.1"/>
    <property type="molecule type" value="Genomic_DNA"/>
</dbReference>
<dbReference type="AlphaFoldDB" id="A0A221KL76"/>
<sequence>MSDMNKGVGVRLSSTQKDVLFILYAIEVGGKAEPVPGMKMLSMINSARQSCIHGTNFRTSCHTLVDNGLLDKYRDETSLKLAFKLTDEGRGRAGEIYRKRLEEELEK</sequence>